<keyword evidence="1" id="KW-1133">Transmembrane helix</keyword>
<organism evidence="4 5">
    <name type="scientific">Thiorhodovibrio winogradskyi</name>
    <dbReference type="NCBI Taxonomy" id="77007"/>
    <lineage>
        <taxon>Bacteria</taxon>
        <taxon>Pseudomonadati</taxon>
        <taxon>Pseudomonadota</taxon>
        <taxon>Gammaproteobacteria</taxon>
        <taxon>Chromatiales</taxon>
        <taxon>Chromatiaceae</taxon>
        <taxon>Thiorhodovibrio</taxon>
    </lineage>
</organism>
<dbReference type="Pfam" id="PF01757">
    <property type="entry name" value="Acyl_transf_3"/>
    <property type="match status" value="1"/>
</dbReference>
<feature type="transmembrane region" description="Helical" evidence="1">
    <location>
        <begin position="41"/>
        <end position="61"/>
    </location>
</feature>
<feature type="transmembrane region" description="Helical" evidence="1">
    <location>
        <begin position="178"/>
        <end position="199"/>
    </location>
</feature>
<gene>
    <name evidence="4" type="primary">oatA</name>
    <name evidence="4" type="ORF">Thiowin_04285</name>
</gene>
<evidence type="ECO:0000313" key="5">
    <source>
        <dbReference type="Proteomes" id="UP001432180"/>
    </source>
</evidence>
<dbReference type="Pfam" id="PF19040">
    <property type="entry name" value="SGNH"/>
    <property type="match status" value="1"/>
</dbReference>
<evidence type="ECO:0000256" key="1">
    <source>
        <dbReference type="SAM" id="Phobius"/>
    </source>
</evidence>
<dbReference type="InterPro" id="IPR002656">
    <property type="entry name" value="Acyl_transf_3_dom"/>
</dbReference>
<dbReference type="InterPro" id="IPR043968">
    <property type="entry name" value="SGNH"/>
</dbReference>
<feature type="domain" description="Acyltransferase 3" evidence="2">
    <location>
        <begin position="16"/>
        <end position="348"/>
    </location>
</feature>
<feature type="transmembrane region" description="Helical" evidence="1">
    <location>
        <begin position="266"/>
        <end position="287"/>
    </location>
</feature>
<feature type="transmembrane region" description="Helical" evidence="1">
    <location>
        <begin position="334"/>
        <end position="353"/>
    </location>
</feature>
<dbReference type="PANTHER" id="PTHR23028">
    <property type="entry name" value="ACETYLTRANSFERASE"/>
    <property type="match status" value="1"/>
</dbReference>
<name>A0ABZ0SDS6_9GAMM</name>
<feature type="transmembrane region" description="Helical" evidence="1">
    <location>
        <begin position="243"/>
        <end position="260"/>
    </location>
</feature>
<dbReference type="EC" id="2.3.1.-" evidence="4"/>
<feature type="transmembrane region" description="Helical" evidence="1">
    <location>
        <begin position="374"/>
        <end position="393"/>
    </location>
</feature>
<dbReference type="InterPro" id="IPR050879">
    <property type="entry name" value="Acyltransferase_3"/>
</dbReference>
<feature type="transmembrane region" description="Helical" evidence="1">
    <location>
        <begin position="156"/>
        <end position="171"/>
    </location>
</feature>
<keyword evidence="1" id="KW-0472">Membrane</keyword>
<feature type="domain" description="SGNH" evidence="3">
    <location>
        <begin position="430"/>
        <end position="655"/>
    </location>
</feature>
<feature type="transmembrane region" description="Helical" evidence="1">
    <location>
        <begin position="81"/>
        <end position="103"/>
    </location>
</feature>
<keyword evidence="5" id="KW-1185">Reference proteome</keyword>
<keyword evidence="1" id="KW-0812">Transmembrane</keyword>
<accession>A0ABZ0SDS6</accession>
<sequence length="676" mass="75496">MTDSGVLGRGRGRYIPSIDGLRALAVMAVLVYHLEPRWLPGGFTGVDIFFVISGYVVSGSLARDQARHFLSFTLGFYARRILRIFPALILCLLLVMLASIALIPEAWLSETSHRTGLFAFFGVSNVALVLFDDGYFSPRAEFNPFTHTWSLGVEEQFYVVFPLIFFVWIHFRHRRGLAGLSAEALLVVLMAASLVYAWWETPRSLDHAFYLLPSRFWELAAGGLLFKLHQRGVLIARNETQRILFLTAGLGLVMFGLGWSDKGAMPFPWALPAVLGTSLVIAAIAVAADKAAKPWPQRLLEHPAAIHVGKISYSLYLWHWPVYVMMRWTLGLEYGWQLLMAVLLSFLLAEASYRFVEVPVRRNGWSRRQANWKTVTAGVATIVLSFSVAQEMLNSRAQLSLSVTKDRELWYPLAWPGATGSHEQDLQGRQLFALGDSHAGAYATMLQALSERRGVVTTIDFAGACTPASLLRNAGPACVDLVEQALQRIEGRALPGDIVFLAALRMYRFVDQYAVFPRDQVIAARDSVADREKALEEANYLLERLLKQGLEVVIDAPKPVFLAPPFRCADWFNRHNPICAGGMTMPREMLVEHRAGVMDSLQRLQQRFPALHVWDPFPILCPGSTCSAFDGEKPLFFDADHLSAYGNQVLYPSFEDLVSAIWSVKQLSQLDGSGLK</sequence>
<evidence type="ECO:0000259" key="3">
    <source>
        <dbReference type="Pfam" id="PF19040"/>
    </source>
</evidence>
<evidence type="ECO:0000313" key="4">
    <source>
        <dbReference type="EMBL" id="WPL19178.1"/>
    </source>
</evidence>
<reference evidence="4 5" key="1">
    <citation type="journal article" date="2023" name="Microorganisms">
        <title>Thiorhodovibrio frisius and Trv. litoralis spp. nov., Two Novel Members from a Clade of Fastidious Purple Sulfur Bacteria That Exhibit Unique Red-Shifted Light-Harvesting Capabilities.</title>
        <authorList>
            <person name="Methner A."/>
            <person name="Kuzyk S.B."/>
            <person name="Petersen J."/>
            <person name="Bauer S."/>
            <person name="Brinkmann H."/>
            <person name="Sichau K."/>
            <person name="Wanner G."/>
            <person name="Wolf J."/>
            <person name="Neumann-Schaal M."/>
            <person name="Henke P."/>
            <person name="Tank M."/>
            <person name="Sproer C."/>
            <person name="Bunk B."/>
            <person name="Overmann J."/>
        </authorList>
    </citation>
    <scope>NUCLEOTIDE SEQUENCE [LARGE SCALE GENOMIC DNA]</scope>
    <source>
        <strain evidence="4 5">DSM 6702</strain>
    </source>
</reference>
<keyword evidence="4" id="KW-0012">Acyltransferase</keyword>
<dbReference type="EMBL" id="CP121472">
    <property type="protein sequence ID" value="WPL19178.1"/>
    <property type="molecule type" value="Genomic_DNA"/>
</dbReference>
<dbReference type="Proteomes" id="UP001432180">
    <property type="component" value="Chromosome"/>
</dbReference>
<keyword evidence="4" id="KW-0808">Transferase</keyword>
<protein>
    <submittedName>
        <fullName evidence="4">O-acetyltransferase OatA</fullName>
        <ecNumber evidence="4">2.3.1.-</ecNumber>
    </submittedName>
</protein>
<dbReference type="GO" id="GO:0016746">
    <property type="term" value="F:acyltransferase activity"/>
    <property type="evidence" value="ECO:0007669"/>
    <property type="project" value="UniProtKB-KW"/>
</dbReference>
<evidence type="ECO:0000259" key="2">
    <source>
        <dbReference type="Pfam" id="PF01757"/>
    </source>
</evidence>
<proteinExistence type="predicted"/>
<dbReference type="PANTHER" id="PTHR23028:SF53">
    <property type="entry name" value="ACYL_TRANSF_3 DOMAIN-CONTAINING PROTEIN"/>
    <property type="match status" value="1"/>
</dbReference>